<gene>
    <name evidence="1" type="ORF">Vlu01_51600</name>
</gene>
<comment type="caution">
    <text evidence="1">The sequence shown here is derived from an EMBL/GenBank/DDBJ whole genome shotgun (WGS) entry which is preliminary data.</text>
</comment>
<evidence type="ECO:0000313" key="2">
    <source>
        <dbReference type="Proteomes" id="UP000643165"/>
    </source>
</evidence>
<organism evidence="1 2">
    <name type="scientific">Micromonospora lutea</name>
    <dbReference type="NCBI Taxonomy" id="419825"/>
    <lineage>
        <taxon>Bacteria</taxon>
        <taxon>Bacillati</taxon>
        <taxon>Actinomycetota</taxon>
        <taxon>Actinomycetes</taxon>
        <taxon>Micromonosporales</taxon>
        <taxon>Micromonosporaceae</taxon>
        <taxon>Micromonospora</taxon>
    </lineage>
</organism>
<evidence type="ECO:0000313" key="1">
    <source>
        <dbReference type="EMBL" id="GIJ24536.1"/>
    </source>
</evidence>
<accession>A0ABQ4J2X9</accession>
<proteinExistence type="predicted"/>
<dbReference type="Proteomes" id="UP000643165">
    <property type="component" value="Unassembled WGS sequence"/>
</dbReference>
<name>A0ABQ4J2X9_9ACTN</name>
<dbReference type="EMBL" id="BOPB01000035">
    <property type="protein sequence ID" value="GIJ24536.1"/>
    <property type="molecule type" value="Genomic_DNA"/>
</dbReference>
<keyword evidence="2" id="KW-1185">Reference proteome</keyword>
<sequence length="44" mass="4628">MSTLHRPGVAAGRAAQALHRAATPDYFGWLEHTRTAGVVPGRSG</sequence>
<protein>
    <submittedName>
        <fullName evidence="1">Uncharacterized protein</fullName>
    </submittedName>
</protein>
<reference evidence="1 2" key="1">
    <citation type="submission" date="2021-01" db="EMBL/GenBank/DDBJ databases">
        <title>Whole genome shotgun sequence of Verrucosispora lutea NBRC 106530.</title>
        <authorList>
            <person name="Komaki H."/>
            <person name="Tamura T."/>
        </authorList>
    </citation>
    <scope>NUCLEOTIDE SEQUENCE [LARGE SCALE GENOMIC DNA]</scope>
    <source>
        <strain evidence="1 2">NBRC 106530</strain>
    </source>
</reference>